<dbReference type="GO" id="GO:0005829">
    <property type="term" value="C:cytosol"/>
    <property type="evidence" value="ECO:0007669"/>
    <property type="project" value="TreeGrafter"/>
</dbReference>
<dbReference type="GO" id="GO:0010124">
    <property type="term" value="P:phenylacetate catabolic process"/>
    <property type="evidence" value="ECO:0007669"/>
    <property type="project" value="InterPro"/>
</dbReference>
<dbReference type="InterPro" id="IPR009078">
    <property type="entry name" value="Ferritin-like_SF"/>
</dbReference>
<dbReference type="Proteomes" id="UP001229244">
    <property type="component" value="Unassembled WGS sequence"/>
</dbReference>
<dbReference type="NCBIfam" id="TIGR02158">
    <property type="entry name" value="PA_CoA_Oxy3"/>
    <property type="match status" value="1"/>
</dbReference>
<dbReference type="AlphaFoldDB" id="A0AAE4AS99"/>
<dbReference type="RefSeq" id="WP_306884592.1">
    <property type="nucleotide sequence ID" value="NZ_JAUSUL010000001.1"/>
</dbReference>
<dbReference type="GO" id="GO:0097266">
    <property type="term" value="F:phenylacetyl-CoA 1,2-epoxidase activity"/>
    <property type="evidence" value="ECO:0007669"/>
    <property type="project" value="UniProtKB-EC"/>
</dbReference>
<dbReference type="FunFam" id="1.20.1260.10:FF:000012">
    <property type="entry name" value="1,2-phenylacetyl-CoA epoxidase, subunit C"/>
    <property type="match status" value="1"/>
</dbReference>
<dbReference type="InterPro" id="IPR012347">
    <property type="entry name" value="Ferritin-like"/>
</dbReference>
<organism evidence="1 2">
    <name type="scientific">Amorphus orientalis</name>
    <dbReference type="NCBI Taxonomy" id="649198"/>
    <lineage>
        <taxon>Bacteria</taxon>
        <taxon>Pseudomonadati</taxon>
        <taxon>Pseudomonadota</taxon>
        <taxon>Alphaproteobacteria</taxon>
        <taxon>Hyphomicrobiales</taxon>
        <taxon>Amorphaceae</taxon>
        <taxon>Amorphus</taxon>
    </lineage>
</organism>
<reference evidence="1" key="1">
    <citation type="submission" date="2023-07" db="EMBL/GenBank/DDBJ databases">
        <title>Genomic Encyclopedia of Type Strains, Phase IV (KMG-IV): sequencing the most valuable type-strain genomes for metagenomic binning, comparative biology and taxonomic classification.</title>
        <authorList>
            <person name="Goeker M."/>
        </authorList>
    </citation>
    <scope>NUCLEOTIDE SEQUENCE</scope>
    <source>
        <strain evidence="1">DSM 21202</strain>
    </source>
</reference>
<accession>A0AAE4AS99</accession>
<dbReference type="InterPro" id="IPR052703">
    <property type="entry name" value="Aromatic_CoA_ox/epox"/>
</dbReference>
<dbReference type="EC" id="1.14.13.149" evidence="1"/>
<dbReference type="PIRSF" id="PIRSF037834">
    <property type="entry name" value="PA_CoA_Oase3"/>
    <property type="match status" value="1"/>
</dbReference>
<sequence>MTTLHLDDTPPLVLYTLRLADNALVLGHRISEWCGHAPMLEEDIALTNVALDLIGQARALYTYAGEAEGAGRDEDQFAYLRDAEGFRNVLLVEQPNGDFAVTILRQFLYSAFMLPYWRKLMASKDETLAAIAAKAEKEVAYHVRHSAEWVIRLGDGTPESQERLKDALADLWMFTGEMFEVDDADRALIERGIAVDPADIRPEWEKTVDEIFAEAGLTRPEDGWMQTGGRGGQHTEHLGHMLSELQFLQRAYPGATW</sequence>
<dbReference type="PANTHER" id="PTHR30458:SF0">
    <property type="entry name" value="1,2-PHENYLACETYL-COA EPOXIDASE, SUBUNIT C"/>
    <property type="match status" value="1"/>
</dbReference>
<protein>
    <submittedName>
        <fullName evidence="1">Ring-1,2-phenylacetyl-CoA epoxidase subunit PaaC</fullName>
        <ecNumber evidence="1">1.14.13.149</ecNumber>
    </submittedName>
</protein>
<dbReference type="SUPFAM" id="SSF47240">
    <property type="entry name" value="Ferritin-like"/>
    <property type="match status" value="1"/>
</dbReference>
<dbReference type="InterPro" id="IPR011882">
    <property type="entry name" value="PaaC"/>
</dbReference>
<keyword evidence="1" id="KW-0560">Oxidoreductase</keyword>
<dbReference type="PANTHER" id="PTHR30458">
    <property type="entry name" value="PHENYLACETIC ACID DEGRADATION PROTEIN PAA"/>
    <property type="match status" value="1"/>
</dbReference>
<dbReference type="EMBL" id="JAUSUL010000001">
    <property type="protein sequence ID" value="MDQ0314805.1"/>
    <property type="molecule type" value="Genomic_DNA"/>
</dbReference>
<name>A0AAE4AS99_9HYPH</name>
<comment type="caution">
    <text evidence="1">The sequence shown here is derived from an EMBL/GenBank/DDBJ whole genome shotgun (WGS) entry which is preliminary data.</text>
</comment>
<dbReference type="Gene3D" id="1.20.1260.10">
    <property type="match status" value="1"/>
</dbReference>
<proteinExistence type="predicted"/>
<keyword evidence="2" id="KW-1185">Reference proteome</keyword>
<dbReference type="Pfam" id="PF05138">
    <property type="entry name" value="PaaA_PaaC"/>
    <property type="match status" value="1"/>
</dbReference>
<evidence type="ECO:0000313" key="2">
    <source>
        <dbReference type="Proteomes" id="UP001229244"/>
    </source>
</evidence>
<gene>
    <name evidence="1" type="ORF">J2S73_001242</name>
</gene>
<evidence type="ECO:0000313" key="1">
    <source>
        <dbReference type="EMBL" id="MDQ0314805.1"/>
    </source>
</evidence>
<dbReference type="InterPro" id="IPR007814">
    <property type="entry name" value="PaaA_PaaC"/>
</dbReference>